<dbReference type="InParanoid" id="Q0UFC9"/>
<name>Q0UFC9_PHANO</name>
<dbReference type="VEuPathDB" id="FungiDB:JI435_095340"/>
<dbReference type="eggNOG" id="KOG1369">
    <property type="taxonomic scope" value="Eukaryota"/>
</dbReference>
<dbReference type="Gene3D" id="1.10.287.1250">
    <property type="match status" value="1"/>
</dbReference>
<dbReference type="InterPro" id="IPR043129">
    <property type="entry name" value="ATPase_NBD"/>
</dbReference>
<dbReference type="EMBL" id="CH445339">
    <property type="protein sequence ID" value="EAT82800.1"/>
    <property type="molecule type" value="Genomic_DNA"/>
</dbReference>
<evidence type="ECO:0000313" key="1">
    <source>
        <dbReference type="EMBL" id="EAT82800.1"/>
    </source>
</evidence>
<gene>
    <name evidence="1" type="ORF">SNOG_09535</name>
</gene>
<dbReference type="GeneID" id="5976730"/>
<dbReference type="RefSeq" id="XP_001799825.1">
    <property type="nucleotide sequence ID" value="XM_001799773.1"/>
</dbReference>
<dbReference type="SUPFAM" id="SSF53067">
    <property type="entry name" value="Actin-like ATPase domain"/>
    <property type="match status" value="1"/>
</dbReference>
<organism evidence="1 2">
    <name type="scientific">Phaeosphaeria nodorum (strain SN15 / ATCC MYA-4574 / FGSC 10173)</name>
    <name type="common">Glume blotch fungus</name>
    <name type="synonym">Parastagonospora nodorum</name>
    <dbReference type="NCBI Taxonomy" id="321614"/>
    <lineage>
        <taxon>Eukaryota</taxon>
        <taxon>Fungi</taxon>
        <taxon>Dikarya</taxon>
        <taxon>Ascomycota</taxon>
        <taxon>Pezizomycotina</taxon>
        <taxon>Dothideomycetes</taxon>
        <taxon>Pleosporomycetidae</taxon>
        <taxon>Pleosporales</taxon>
        <taxon>Pleosporineae</taxon>
        <taxon>Phaeosphaeriaceae</taxon>
        <taxon>Parastagonospora</taxon>
    </lineage>
</organism>
<accession>Q0UFC9</accession>
<evidence type="ECO:0000313" key="2">
    <source>
        <dbReference type="Proteomes" id="UP000001055"/>
    </source>
</evidence>
<dbReference type="KEGG" id="pno:SNOG_09535"/>
<sequence>MVLGARKPPSRKGSFADMPTDLKAQIDRLEELFMVSTEKLKHISDHFVSELKKGLSKEGGSIVGRIQFNNGHDRLILAAYDSYLVYGLPRWPRKGQLPRVGHGRYKLASL</sequence>
<protein>
    <submittedName>
        <fullName evidence="1">Uncharacterized protein</fullName>
    </submittedName>
</protein>
<dbReference type="STRING" id="321614.Q0UFC9"/>
<proteinExistence type="predicted"/>
<reference evidence="2" key="1">
    <citation type="journal article" date="2007" name="Plant Cell">
        <title>Dothideomycete-plant interactions illuminated by genome sequencing and EST analysis of the wheat pathogen Stagonospora nodorum.</title>
        <authorList>
            <person name="Hane J.K."/>
            <person name="Lowe R.G."/>
            <person name="Solomon P.S."/>
            <person name="Tan K.C."/>
            <person name="Schoch C.L."/>
            <person name="Spatafora J.W."/>
            <person name="Crous P.W."/>
            <person name="Kodira C."/>
            <person name="Birren B.W."/>
            <person name="Galagan J.E."/>
            <person name="Torriani S.F."/>
            <person name="McDonald B.A."/>
            <person name="Oliver R.P."/>
        </authorList>
    </citation>
    <scope>NUCLEOTIDE SEQUENCE [LARGE SCALE GENOMIC DNA]</scope>
    <source>
        <strain evidence="2">SN15 / ATCC MYA-4574 / FGSC 10173</strain>
    </source>
</reference>
<dbReference type="HOGENOM" id="CLU_2171939_0_0_1"/>
<dbReference type="Proteomes" id="UP000001055">
    <property type="component" value="Unassembled WGS sequence"/>
</dbReference>
<dbReference type="AlphaFoldDB" id="Q0UFC9"/>